<gene>
    <name evidence="2" type="ORF">GCM10011507_02450</name>
</gene>
<reference evidence="2" key="1">
    <citation type="journal article" date="2014" name="Int. J. Syst. Evol. Microbiol.">
        <title>Complete genome sequence of Corynebacterium casei LMG S-19264T (=DSM 44701T), isolated from a smear-ripened cheese.</title>
        <authorList>
            <consortium name="US DOE Joint Genome Institute (JGI-PGF)"/>
            <person name="Walter F."/>
            <person name="Albersmeier A."/>
            <person name="Kalinowski J."/>
            <person name="Ruckert C."/>
        </authorList>
    </citation>
    <scope>NUCLEOTIDE SEQUENCE</scope>
    <source>
        <strain evidence="2">CGMCC 1.15447</strain>
    </source>
</reference>
<name>A0A916VZS1_9BACT</name>
<accession>A0A916VZS1</accession>
<dbReference type="Proteomes" id="UP000648801">
    <property type="component" value="Unassembled WGS sequence"/>
</dbReference>
<feature type="compositionally biased region" description="Basic residues" evidence="1">
    <location>
        <begin position="1"/>
        <end position="12"/>
    </location>
</feature>
<evidence type="ECO:0000313" key="3">
    <source>
        <dbReference type="Proteomes" id="UP000648801"/>
    </source>
</evidence>
<protein>
    <submittedName>
        <fullName evidence="2">Uncharacterized protein</fullName>
    </submittedName>
</protein>
<dbReference type="AlphaFoldDB" id="A0A916VZS1"/>
<evidence type="ECO:0000313" key="2">
    <source>
        <dbReference type="EMBL" id="GGA54662.1"/>
    </source>
</evidence>
<comment type="caution">
    <text evidence="2">The sequence shown here is derived from an EMBL/GenBank/DDBJ whole genome shotgun (WGS) entry which is preliminary data.</text>
</comment>
<evidence type="ECO:0000256" key="1">
    <source>
        <dbReference type="SAM" id="MobiDB-lite"/>
    </source>
</evidence>
<sequence>MAKTKKSPKGKRGPKEERLVIADPQAAIDALLKKKPATK</sequence>
<feature type="region of interest" description="Disordered" evidence="1">
    <location>
        <begin position="1"/>
        <end position="21"/>
    </location>
</feature>
<reference evidence="2" key="2">
    <citation type="submission" date="2020-09" db="EMBL/GenBank/DDBJ databases">
        <authorList>
            <person name="Sun Q."/>
            <person name="Zhou Y."/>
        </authorList>
    </citation>
    <scope>NUCLEOTIDE SEQUENCE</scope>
    <source>
        <strain evidence="2">CGMCC 1.15447</strain>
    </source>
</reference>
<proteinExistence type="predicted"/>
<dbReference type="EMBL" id="BMJB01000001">
    <property type="protein sequence ID" value="GGA54662.1"/>
    <property type="molecule type" value="Genomic_DNA"/>
</dbReference>
<keyword evidence="3" id="KW-1185">Reference proteome</keyword>
<organism evidence="2 3">
    <name type="scientific">Edaphobacter acidisoli</name>
    <dbReference type="NCBI Taxonomy" id="2040573"/>
    <lineage>
        <taxon>Bacteria</taxon>
        <taxon>Pseudomonadati</taxon>
        <taxon>Acidobacteriota</taxon>
        <taxon>Terriglobia</taxon>
        <taxon>Terriglobales</taxon>
        <taxon>Acidobacteriaceae</taxon>
        <taxon>Edaphobacter</taxon>
    </lineage>
</organism>